<reference evidence="1 2" key="1">
    <citation type="submission" date="2016-04" db="EMBL/GenBank/DDBJ databases">
        <title>Complete genome sequence of natural rubber-degrading, novel Gram-negative bacterium, Rhizobacter gummiphilus strain NS21.</title>
        <authorList>
            <person name="Tabata M."/>
            <person name="Kasai D."/>
            <person name="Fukuda M."/>
        </authorList>
    </citation>
    <scope>NUCLEOTIDE SEQUENCE [LARGE SCALE GENOMIC DNA]</scope>
    <source>
        <strain evidence="1 2">NS21</strain>
    </source>
</reference>
<dbReference type="InterPro" id="IPR035919">
    <property type="entry name" value="EAL_sf"/>
</dbReference>
<dbReference type="KEGG" id="rgu:A4W93_22110"/>
<dbReference type="InterPro" id="IPR043128">
    <property type="entry name" value="Rev_trsase/Diguanyl_cyclase"/>
</dbReference>
<dbReference type="AlphaFoldDB" id="A0A1W6LDP6"/>
<name>A0A1W6LDP6_9BURK</name>
<protein>
    <submittedName>
        <fullName evidence="1">Uncharacterized protein</fullName>
    </submittedName>
</protein>
<dbReference type="InterPro" id="IPR035965">
    <property type="entry name" value="PAS-like_dom_sf"/>
</dbReference>
<dbReference type="CDD" id="cd01948">
    <property type="entry name" value="EAL"/>
    <property type="match status" value="1"/>
</dbReference>
<dbReference type="PROSITE" id="PS50887">
    <property type="entry name" value="GGDEF"/>
    <property type="match status" value="1"/>
</dbReference>
<dbReference type="EMBL" id="CP015118">
    <property type="protein sequence ID" value="ARN22382.1"/>
    <property type="molecule type" value="Genomic_DNA"/>
</dbReference>
<dbReference type="Pfam" id="PF00563">
    <property type="entry name" value="EAL"/>
    <property type="match status" value="1"/>
</dbReference>
<dbReference type="InterPro" id="IPR000160">
    <property type="entry name" value="GGDEF_dom"/>
</dbReference>
<dbReference type="SMART" id="SM00267">
    <property type="entry name" value="GGDEF"/>
    <property type="match status" value="1"/>
</dbReference>
<proteinExistence type="predicted"/>
<dbReference type="SUPFAM" id="SSF55785">
    <property type="entry name" value="PYP-like sensor domain (PAS domain)"/>
    <property type="match status" value="1"/>
</dbReference>
<dbReference type="Pfam" id="PF00990">
    <property type="entry name" value="GGDEF"/>
    <property type="match status" value="1"/>
</dbReference>
<dbReference type="NCBIfam" id="TIGR00254">
    <property type="entry name" value="GGDEF"/>
    <property type="match status" value="1"/>
</dbReference>
<dbReference type="SUPFAM" id="SSF141868">
    <property type="entry name" value="EAL domain-like"/>
    <property type="match status" value="1"/>
</dbReference>
<keyword evidence="2" id="KW-1185">Reference proteome</keyword>
<dbReference type="OrthoDB" id="9813903at2"/>
<dbReference type="SUPFAM" id="SSF55073">
    <property type="entry name" value="Nucleotide cyclase"/>
    <property type="match status" value="1"/>
</dbReference>
<dbReference type="InterPro" id="IPR001633">
    <property type="entry name" value="EAL_dom"/>
</dbReference>
<dbReference type="Proteomes" id="UP000193427">
    <property type="component" value="Chromosome"/>
</dbReference>
<organism evidence="1 2">
    <name type="scientific">Piscinibacter gummiphilus</name>
    <dbReference type="NCBI Taxonomy" id="946333"/>
    <lineage>
        <taxon>Bacteria</taxon>
        <taxon>Pseudomonadati</taxon>
        <taxon>Pseudomonadota</taxon>
        <taxon>Betaproteobacteria</taxon>
        <taxon>Burkholderiales</taxon>
        <taxon>Sphaerotilaceae</taxon>
        <taxon>Piscinibacter</taxon>
    </lineage>
</organism>
<dbReference type="Gene3D" id="3.20.20.450">
    <property type="entry name" value="EAL domain"/>
    <property type="match status" value="1"/>
</dbReference>
<dbReference type="RefSeq" id="WP_085752681.1">
    <property type="nucleotide sequence ID" value="NZ_BSPR01000020.1"/>
</dbReference>
<gene>
    <name evidence="1" type="ORF">A4W93_22110</name>
</gene>
<dbReference type="InterPro" id="IPR029787">
    <property type="entry name" value="Nucleotide_cyclase"/>
</dbReference>
<dbReference type="PROSITE" id="PS50883">
    <property type="entry name" value="EAL"/>
    <property type="match status" value="1"/>
</dbReference>
<evidence type="ECO:0000313" key="1">
    <source>
        <dbReference type="EMBL" id="ARN22382.1"/>
    </source>
</evidence>
<dbReference type="CDD" id="cd01949">
    <property type="entry name" value="GGDEF"/>
    <property type="match status" value="1"/>
</dbReference>
<dbReference type="PANTHER" id="PTHR44757">
    <property type="entry name" value="DIGUANYLATE CYCLASE DGCP"/>
    <property type="match status" value="1"/>
</dbReference>
<dbReference type="Gene3D" id="3.30.70.270">
    <property type="match status" value="1"/>
</dbReference>
<dbReference type="SMART" id="SM00052">
    <property type="entry name" value="EAL"/>
    <property type="match status" value="1"/>
</dbReference>
<accession>A0A1W6LDP6</accession>
<dbReference type="PANTHER" id="PTHR44757:SF2">
    <property type="entry name" value="BIOFILM ARCHITECTURE MAINTENANCE PROTEIN MBAA"/>
    <property type="match status" value="1"/>
</dbReference>
<sequence>MNTESRDLPSLVPSTGDRRWAGLRDALQVVGRIRWSAKDERIEACADTRRLLRLPAGDRLELVPLVSLIRRGRLGALRKAWLDAVSARQPQVVIDVPLVHDGGVHQHVRIAVAIDYGPNGEPLDCEGALHDITEHQLLIERLQIAERRLDEAQELAHVGHWEWDFARSRAKYSDQARRIIGLPDGAAPDLQQFARTIPDEQRPAIVDGFTAALAQRQPTFRYAYHATGTDGRRRDFHGVVKVLYNRGRAPRQLLGTIQDVTELSAYRERLHALSNYDPLTQLPNRSMFVDRTRTAMADAARDGKVLGVLMLDLDQFKHVNESLGHASGDELIKQAAQRLTSALRDHDTVARPGGDEFAVLLPAVRAAVDLDLIANKLLRAFESPFRLLNRDVFVTTSIGAALFPADADHPDQLVLHADAALSEAKARGRNNVRFYSPQLTAQASARLALETELRQAVDQDQLVLHFQPKFDLASGDLVGAEALMRWNHPARGMVSPVQFIPVAEETGLIVPMGAWALHQACRAAVTWNQRPAARQVKVAVNLSARQFATGQLVETVCEALSSTGCLPQWLELEITESLLIDKRSNVREDLETLAALGVTIALDDFGTGYSALSYLTHFPVHTLKIDRSFVKDLPGDRQSGELVKAIVSLGRSLNMELVAEGVETDEQSRLLAAIGCHMAQGFLLGRPVPQDQFEALLG</sequence>
<dbReference type="FunFam" id="3.20.20.450:FF:000001">
    <property type="entry name" value="Cyclic di-GMP phosphodiesterase yahA"/>
    <property type="match status" value="1"/>
</dbReference>
<dbReference type="Gene3D" id="3.30.450.20">
    <property type="entry name" value="PAS domain"/>
    <property type="match status" value="1"/>
</dbReference>
<evidence type="ECO:0000313" key="2">
    <source>
        <dbReference type="Proteomes" id="UP000193427"/>
    </source>
</evidence>
<dbReference type="InterPro" id="IPR052155">
    <property type="entry name" value="Biofilm_reg_signaling"/>
</dbReference>
<dbReference type="STRING" id="946333.A4W93_22110"/>